<dbReference type="InterPro" id="IPR025965">
    <property type="entry name" value="FlgD/Vpr_Ig-like"/>
</dbReference>
<dbReference type="SUPFAM" id="SSF49265">
    <property type="entry name" value="Fibronectin type III"/>
    <property type="match status" value="3"/>
</dbReference>
<dbReference type="InterPro" id="IPR050964">
    <property type="entry name" value="Striated_Muscle_Regulatory"/>
</dbReference>
<evidence type="ECO:0000259" key="3">
    <source>
        <dbReference type="PROSITE" id="PS50853"/>
    </source>
</evidence>
<keyword evidence="2" id="KW-0732">Signal</keyword>
<keyword evidence="1" id="KW-0677">Repeat</keyword>
<feature type="domain" description="Fibronectin type-III" evidence="3">
    <location>
        <begin position="4085"/>
        <end position="4180"/>
    </location>
</feature>
<dbReference type="Pfam" id="PF07705">
    <property type="entry name" value="CARDB"/>
    <property type="match status" value="4"/>
</dbReference>
<dbReference type="EMBL" id="SNZH01000019">
    <property type="protein sequence ID" value="TDR38771.1"/>
    <property type="molecule type" value="Genomic_DNA"/>
</dbReference>
<dbReference type="PANTHER" id="PTHR13817:SF173">
    <property type="entry name" value="FRAZZLED"/>
    <property type="match status" value="1"/>
</dbReference>
<sequence>MSIASMFPGARRQLHRLATLLLLLPAAIASPAAVAPADDCVILSGASAKAAAQPGSIQASSDIGNLTVMDFDGDYDRDFDAPRRLVSQRFFQDHPDKYDFLVVFTTFDFEWGNLLAFYRAVRNDVSGIGWPLLDDSASYGSTRLQGYIDMTRTSRYALGPQQPGFAITRNTLAHELMHRWAAKLTYRTPEGAVSRDLLGESDAHWSYFLDTDASLMYGADWQQRGDGQFESSAISYRYGPLDLYAAGFAAAGEVPPLHLIRNGDGDPAAVPRLGAVSGGSLETITIGQIVAAEGPRIPDSANAPKEFRAAMIVLKRPGDTLPAETLAGLEGLRVRVQQHFSQITDGRGTLRIFNQRRSADSAQLPAVLQGSGTAPVPPGVVEAVNWIKQRQKPDGHWEDRAATASRDTAAVLQLLRDAEPGFAGIAQAENWLAGRAPASSDEAAWKLVAGESAAAASLLQQSQSAAGGWGLADGFADSSLDTAGIAAALAQRDPSGAALQRALQGLAAQRNADGSFGIPEQGRGRLLPTLRAARAFSASSLPEHATIASHATQWLLGRQQPGGGFGDGAVSLADSIELVDANGLLSLPPAIGNGARNYVFAAQQRQGDWQGSIYLTALAARAQLRDTKPNLALSGTPVAQPAQPQDGDLVRVQATAVNNGVVAAAASSARWYDGNPQQGGTPIGSDIAVPALIPGRSANLATLWDSSGRAGARELWLQLDATAALDELDEDDNRGMVALSVATAPVQADIALEPTRLSLDPASVASLPATVTVSGSVANLGQTGATGVVIRLYRDGVPQQLLAETTLDIAGRSSAALSLSFEVSVAGTVPLRLRADPDNAIAEARENNNEASLLLPFGQSLDLEVRNADLGLLDGATPLQGRDTGIRVVVHNRGTIDSPPAQLLVQVQQGAVSQVLLDTPVQINGGASIERRLYWRPPSTGAASISVSVDGADVVAEANEANNQAQLSFEVQAAPDSVDLAIEADSLVFSPATALQGQPLQASLRLRNLGNLAAPPFAVMLYAADPRQGGAALARIDIADGLAAQSARDIVLPVAELGLSRNGDVFVTADALQQIAESDEGNNSASRPLSVLAYADAAVSAASIALTPMQPVPGEALRARVSVRNLGGQPASQLRVRLLEGNPGDGVAVGADQVIAELAAGATAELEWNWTFGLQPDARALSVLADPLQQQRENDRANNTALLPLQTQDSDFYTSERYLSPNGDGIRDSATLAFARLAPGPAQVEIRNGAGRVVRRFADALDAVAERGQVTWDGRDDAGRLELDGDYRASLIGGGRLLADLTLTLDLNRSSLFSAAGTPLLYDRRIAQWPQWLQPPPLPPAQGYVYALIERSQIPPQNPQSEYGIYRSSIYWPALEPIVSSAALAPGQSIEGLDAQSFSADARHLAFLRRSAGQQELVVARSDVPDQLQVLDTLPLGSQTVRPRFIGSGQLIAGSDAGVAIYTLADGSKRELALPATPVTRASAYVHGAYLWSADAASGQESPARYYPADPAASPLDLPPSGRLNGAGSHLAVVRTTADSESAALLDSRDGSERLLYQRPREDYFSVHANGHYRPQHLYTNWLGEAQDRLLLIDTAARLVQVFASNGALLVAAQLPPADTTLDSEPPQGRFIGNEFRRIGGLGSAEECRNPLWHCTVTHWQETDPRLQWYDPAQHRLTLVLASDLVGAYDTEGGPPYVIGRFNGAVEAFAIDLDDGSFERVASASGYSALQWDAPPLLRLRDGAALGLDGRLRNPAGVAAALPWNYASATAAAAFSSDDRGLWLGSGTASQRHLSSLGNLVAQLRTSSRNGAIDLDGIAADHNFDHYRLDWASQAQPEQWHALALPSADPLLGDSFGSWVAPAPGHYQIRLTVVDQAGNSTRAYASALALAGTAITDTSIQSRYFSPNGDGNKDTAVASFRLAAAQSIVVRVRNADQQIVLEQVQLREPGENSFAWDGRDQAGLAQPDGNYSIDVQGTVLPVVLDTTPPQLRGEFEQPGLSFVGIDGSSRSGSAMAVRAEASDANFQGLWLERSPVGSNSWRRVTEPAQSSPVAAEGAALLAGHELRALATDRAGNRTVLALGAAVDSLQLSRCTGRGGHCARQKFWWLDLTPAATPDGRPASPQVIVEDPSLPLMLSVQDGTPGLSAIEIEIGHADGAERWEVALSLPSTGELFPFDDPYQQRFDIEFPVVTLPRGADRLLRISGVTATGARIVGNVIRLVTQPFGEPIQICAGAPTEGLPPELRSLLRNVEPHESQVIVPAYNAQFAALAQLDLVVPFPFHHSRLAATAANADGALFIVPASQLAYARGTAPLASERWLKGPDKTLRCGGNGSGGGEPQDPDFDIDVNPVIATTCNAPASGRLAVRVSSAAPMNYLHVDTFVDDEAQTVFAEQPVANEGPFANASGRPTWARSFEWDVSTHPQGESYLRALSDLRTAVKRVLVDHEPPIAVLDFPAAGSRICANDAGALRLRFGGSISGGSDAFFKLELAPAERPQERYCVAEQLQPGSCTGWQPVHAEDGTLAQTGGELLARLNGLVDAKLVAHDGSGALACNDTRFFLDSRAELQETDSPGQLGFGLLASADALAPLRQRPLLGLAPQGLPRLRTVALTFAATESLSYRATLHATTPQGNAYVPAAELAVLGQADDIEGGIAIGWNGEIGGSAAADGVYLLRVAATDHCGNSQVYDYLVLRDASAPQLALTEPDAGSVLGAPVVEVRGSVSDANFSRFDAARAYWQLRVQLDNAPEQLLAEQDFAVSPAALLGRWNRGEYSGDGRFVLQASDDLGNSSEIALDFSAPSAARLIAAAGLSPGVFSPNADGRLDRIDISLNLLRAAVVDVNVRDSQGVTVAAVVGNAALAAGRSSFSWDGSSATPLPDGSYRLEISARDAADAAISESAVLSLGIDTTPPQLLDVSPAGSIATGQGVVGFRIDDAGLDRFDARLFRAGAATPLAQRSGAASGLQVLATLAELEEGAYRLEIAAQDRAGNQTSLVREFSVDKHLPTVEWQQPAAAAVLARAAAPLALIGTASDANLASYEIAIATRGSENWSPLASGSSSVVNGALGHWTVQQADGDYRLRLSAQDSAGNTASALRDISIDGTPPLAQLSAPLAGSLVGASLRVSGTASDAHLRDYLISVATPTAALAGQWTPLYRGTAAVEAGVLAELAPQLADGDYLLRLLVTDLAGLTATAQVDFRIDQVAPSAPLQLRARLQGGDAVLDWNPPADGDLAGYAIYRDGIRLNSLPQAAPHYLDSGLADGTWRYRVTAIDRAGNESAPSTTVELLLDRTPPRVAIDAPLALERIGGLVSIRGSAYAADDFASWQLSVRRSDGSDTAQTIAQGSLPQPGGELASWLSRVYADETAVTLRLEAQDRSGNSAAAERAIVIDNAAPAAPQGLTVTLAGDDAQLAWNPNSETDLRGYLLYRNGRLLNAPAQTPADLRPYALSATAYTDALLADGNHRYVLFAIDQAGNISPPSAQVPLDIDRYPPQLRIDTPVDGETFEAGLSLAASSPHLDIATVRFSWRAVGSSAWNDTGPLLSRPPYRVEWNTQALPLGEYEIRAVAFDQAGQTDLPPPQVRVRRADLTAPAAVSGFQASADGDTVELSWTASSSTDVTGYAIERGNGSSWEELAGNLAATHYSDNGRADGQWVYRVSAVDAGGNRSEPADDYALVFRIRLDQPLTPTDASQLGLNGRSPPGNVQLRRVDSSGTVDLPAQPVDESGRFAFAGLPLASGQTEFIARVLDADGNRSHPASVKVLRDAAPAVPTGLSASASGHAVSLSWNANSETDLLGYRIQHNGHYLLPDGPLATPLSLSSATCCTPEAAADGNSASAWQLQTYFQPVDDESADDPALLIELGSAQIVTALSLDWTTPALASGNVDIYARNADAAWVPVARKRGAAAAHAEIALPQPYRSDALRLVLRSPVAQGSWTDLALAEIGVSVRSLASTPAFAETVIDGMHRYRVSAVDIHALESALTPAAEIAIGDVTPPEAVTLTASLVQRDVSLDWSASASADVVRYELLRDDQVIANRPAAAERHHLDSLRPPGRYAYHVIAYDAFDNASAASNRVSIDVASGLAAPTLVAVDAIAEGAALDLRWQAGDATALSGYQVQRASGEQGSYAVIATTTATQWRDSGLVNGTRYWYRIVATDANGLASAPSTALSGVPRDRVAPPAPLLTYPTTAAYRLQAEDDRSQVCGRAETGSITRIERDGVELSFAATSPPQANPLLPLAAWRGPMEFAADGYHFAALRDGVWQLVDRRDFRAEPLDAGASLPQWSALGLRLYYVQDGRLQVRWPGRAAHLLPPAAASLRAFGIAPDESRLLLLGRRDAGDGSDTLWRVARDGSAVRAIAGIDAASLLDRPLLFSTDGRRAAVASADAWLVIDLDQAQLSQTLPADTSAGATWTAPGELAFVRSDGNSGITALWTYSPDTGDTAARATLPFAPAGLDAAPQGSEIALAFLNGVKLFERSSGELRDLTAPGELSAASIRWTASGRLLGTQSGSAFLLQPPGWFCTAAIDLRPGSNRLVGSSTDASGNRSLPAAAITVELGNVALPDLAVSASDVFFVPSVPAPGQQATALFTLRNLGSVAVAAPEIQASLTAPDGSSRPLQLASPLTELGPGAARSLSLGLGVLVQSGIYRLRLEADPLQRVNESDENNNRAESLLSVTATSEPLLDLSTDGAVFAPGQEVRGTVRVTNPGPAWSGSVRLSIVDAGSTSVANLDSAGIANLGYAQQWSQAVQWRPAATLAGDYRLHARLLRSDGSLLAERDAVFAIAQLRQVELSVAARPLPQTAGQPVEIDSLLHFASGNGVLAQASLSTTLYNPAGVEIWSASENLGTLQPGYRMQKSYTWNSAQSAGQYRLHLRLQGQGYAYDAESSLVLLDAAAAEPLSGELELAPTASVVAGTPAVLHYRLRNAGSSSLAGVELRLRLLQSPDQAMAVERFETLTLPAAGQYQGSLALTLPPLSLSAYAATLDARLPADAAGQWRPLAHRGFAVVDGLPPQIDLQQPAADALGAAVVGVHAVIGDAHSPIVQAQVRIDDGIWQPLNLDGSGRHTGYVAGLADGAHRLSVRARDSWGNESTTAERHFRVDGQAPSILIGGVAENELTNRVVHASVEITDSNPDPAQTSILLDGESYIPGSAISAEGAHTLSVRAVDLAGNERLAAVHFRIDTTPPPLAILAPADGSSVAQSAIEARAQTEALAQVTLQAGAFSAQASADADGLAVFANVPLGEGSNTLTLQAHDAAGNAGTAQTVVVHYEAPQTLPLVGTLQPALADLPHGQALQVLVRLRNPGTVALPLQSARLSVYDAAAGLLARQDYARAFAAGEAFSDTPSFASTAWALGSLSLHLEILRNGTWEMLDSQTVNLVDRTAPSLAALAPTASGIVAAPLRLRATASDALSPPVTVEASVDAAAWATLPAEAGLPDTYQSAELALADGAHSYRLRARDSAGNLAELAAVAFTVDSTPPSISITGVADGDLLNHAVTPAISVADAHPASSSITLNGQPYASATPIAASGSYRLRVQALDQAGNEALRERVFTLDLEAPGIVVSEPVPGSTVTTPLQEIAGTTEALAQVHVVAPGLDTTVQAAADGRFRTAAATLLAGSNTLRLRATDTAGNLGAEVQVQVSYQPPPAQLLAAQDTLGPQHRRAGRPIPASWLLRNDSSIALSNVPVRLELRAQDDSSVLAFDSQSLSLPLAGQSTLTAQFASTVLAAGSYRLAVSAQLRNAQGVTGWSSLASTPLTLLPPCHSNANRDQIFREGGPPEDSVFCGDFESAAAAPLLQHALSLLPAPLSQLAARLLPASASPLKPDPAAQAGGAAP</sequence>
<dbReference type="InterPro" id="IPR036116">
    <property type="entry name" value="FN3_sf"/>
</dbReference>
<dbReference type="InterPro" id="IPR008930">
    <property type="entry name" value="Terpenoid_cyclase/PrenylTrfase"/>
</dbReference>
<dbReference type="InterPro" id="IPR003961">
    <property type="entry name" value="FN3_dom"/>
</dbReference>
<keyword evidence="5" id="KW-1185">Reference proteome</keyword>
<dbReference type="Gene3D" id="2.60.40.10">
    <property type="entry name" value="Immunoglobulins"/>
    <property type="match status" value="17"/>
</dbReference>
<dbReference type="OrthoDB" id="9785233at2"/>
<feature type="chain" id="PRO_5020328355" evidence="2">
    <location>
        <begin position="38"/>
        <end position="5836"/>
    </location>
</feature>
<dbReference type="PANTHER" id="PTHR13817">
    <property type="entry name" value="TITIN"/>
    <property type="match status" value="1"/>
</dbReference>
<comment type="caution">
    <text evidence="4">The sequence shown here is derived from an EMBL/GenBank/DDBJ whole genome shotgun (WGS) entry which is preliminary data.</text>
</comment>
<dbReference type="SMART" id="SM00060">
    <property type="entry name" value="FN3"/>
    <property type="match status" value="5"/>
</dbReference>
<dbReference type="PROSITE" id="PS50853">
    <property type="entry name" value="FN3"/>
    <property type="match status" value="3"/>
</dbReference>
<evidence type="ECO:0000313" key="4">
    <source>
        <dbReference type="EMBL" id="TDR38771.1"/>
    </source>
</evidence>
<name>A0A4R6YMX5_9GAMM</name>
<dbReference type="RefSeq" id="WP_133821310.1">
    <property type="nucleotide sequence ID" value="NZ_SNZH01000019.1"/>
</dbReference>
<dbReference type="InterPro" id="IPR013783">
    <property type="entry name" value="Ig-like_fold"/>
</dbReference>
<reference evidence="4 5" key="1">
    <citation type="submission" date="2019-03" db="EMBL/GenBank/DDBJ databases">
        <title>Genomic Encyclopedia of Type Strains, Phase IV (KMG-IV): sequencing the most valuable type-strain genomes for metagenomic binning, comparative biology and taxonomic classification.</title>
        <authorList>
            <person name="Goeker M."/>
        </authorList>
    </citation>
    <scope>NUCLEOTIDE SEQUENCE [LARGE SCALE GENOMIC DNA]</scope>
    <source>
        <strain evidence="4 5">DSM 21667</strain>
    </source>
</reference>
<dbReference type="SUPFAM" id="SSF48239">
    <property type="entry name" value="Terpenoid cyclases/Protein prenyltransferases"/>
    <property type="match status" value="1"/>
</dbReference>
<dbReference type="InterPro" id="IPR011635">
    <property type="entry name" value="CARDB"/>
</dbReference>
<feature type="signal peptide" evidence="2">
    <location>
        <begin position="1"/>
        <end position="37"/>
    </location>
</feature>
<evidence type="ECO:0000313" key="5">
    <source>
        <dbReference type="Proteomes" id="UP000295293"/>
    </source>
</evidence>
<protein>
    <submittedName>
        <fullName evidence="4">Ig-like protein group 3</fullName>
    </submittedName>
</protein>
<dbReference type="CDD" id="cd00063">
    <property type="entry name" value="FN3"/>
    <property type="match status" value="1"/>
</dbReference>
<feature type="domain" description="Fibronectin type-III" evidence="3">
    <location>
        <begin position="3591"/>
        <end position="3683"/>
    </location>
</feature>
<dbReference type="Pfam" id="PF13860">
    <property type="entry name" value="FlgD_ig"/>
    <property type="match status" value="2"/>
</dbReference>
<accession>A0A4R6YMX5</accession>
<dbReference type="Gene3D" id="1.50.10.20">
    <property type="match status" value="1"/>
</dbReference>
<evidence type="ECO:0000256" key="1">
    <source>
        <dbReference type="ARBA" id="ARBA00022737"/>
    </source>
</evidence>
<evidence type="ECO:0000256" key="2">
    <source>
        <dbReference type="SAM" id="SignalP"/>
    </source>
</evidence>
<dbReference type="Proteomes" id="UP000295293">
    <property type="component" value="Unassembled WGS sequence"/>
</dbReference>
<dbReference type="SUPFAM" id="SSF82171">
    <property type="entry name" value="DPP6 N-terminal domain-like"/>
    <property type="match status" value="1"/>
</dbReference>
<feature type="domain" description="Fibronectin type-III" evidence="3">
    <location>
        <begin position="3995"/>
        <end position="4082"/>
    </location>
</feature>
<gene>
    <name evidence="4" type="ORF">DFR29_11999</name>
</gene>
<organism evidence="4 5">
    <name type="scientific">Tahibacter aquaticus</name>
    <dbReference type="NCBI Taxonomy" id="520092"/>
    <lineage>
        <taxon>Bacteria</taxon>
        <taxon>Pseudomonadati</taxon>
        <taxon>Pseudomonadota</taxon>
        <taxon>Gammaproteobacteria</taxon>
        <taxon>Lysobacterales</taxon>
        <taxon>Rhodanobacteraceae</taxon>
        <taxon>Tahibacter</taxon>
    </lineage>
</organism>
<dbReference type="Gene3D" id="2.60.40.4070">
    <property type="match status" value="3"/>
</dbReference>
<proteinExistence type="predicted"/>